<evidence type="ECO:0000259" key="2">
    <source>
        <dbReference type="Pfam" id="PF12172"/>
    </source>
</evidence>
<gene>
    <name evidence="3" type="ORF">B6F84_05240</name>
</gene>
<dbReference type="SUPFAM" id="SSF50249">
    <property type="entry name" value="Nucleic acid-binding proteins"/>
    <property type="match status" value="1"/>
</dbReference>
<evidence type="ECO:0000259" key="1">
    <source>
        <dbReference type="Pfam" id="PF01796"/>
    </source>
</evidence>
<dbReference type="OrthoDB" id="9573at2157"/>
<evidence type="ECO:0000313" key="4">
    <source>
        <dbReference type="Proteomes" id="UP000193404"/>
    </source>
</evidence>
<protein>
    <recommendedName>
        <fullName evidence="5">DNA-binding protein</fullName>
    </recommendedName>
</protein>
<keyword evidence="4" id="KW-1185">Reference proteome</keyword>
<proteinExistence type="predicted"/>
<dbReference type="Pfam" id="PF01796">
    <property type="entry name" value="OB_ChsH2_C"/>
    <property type="match status" value="1"/>
</dbReference>
<dbReference type="AlphaFoldDB" id="A0A1W6JZ63"/>
<dbReference type="PANTHER" id="PTHR34075:SF6">
    <property type="entry name" value="DNA-BINDING PROTEIN"/>
    <property type="match status" value="1"/>
</dbReference>
<sequence length="139" mass="16235">MWDDKRQITLKYQIPDDKIHHFSEELEKGKIFATRCPKCGATYFPPKQDCAKCRISNLDWIEIKNEGELLTYTIIYVKPASFSQYPDYIVGVATFPEGINVLAWVKGKKDNLRVGDKVNLKVEKRDEGYYSYYLQLIDN</sequence>
<dbReference type="Gene3D" id="6.10.30.10">
    <property type="match status" value="1"/>
</dbReference>
<dbReference type="GeneID" id="41590301"/>
<dbReference type="KEGG" id="aman:B6F84_05240"/>
<feature type="domain" description="ChsH2 C-terminal OB-fold" evidence="1">
    <location>
        <begin position="60"/>
        <end position="121"/>
    </location>
</feature>
<evidence type="ECO:0008006" key="5">
    <source>
        <dbReference type="Google" id="ProtNLM"/>
    </source>
</evidence>
<feature type="domain" description="ChsH2 rubredoxin-like zinc ribbon" evidence="2">
    <location>
        <begin position="24"/>
        <end position="58"/>
    </location>
</feature>
<dbReference type="InterPro" id="IPR012340">
    <property type="entry name" value="NA-bd_OB-fold"/>
</dbReference>
<dbReference type="Proteomes" id="UP000193404">
    <property type="component" value="Chromosome"/>
</dbReference>
<evidence type="ECO:0000313" key="3">
    <source>
        <dbReference type="EMBL" id="ARM75494.1"/>
    </source>
</evidence>
<dbReference type="EMBL" id="CP020477">
    <property type="protein sequence ID" value="ARM75494.1"/>
    <property type="molecule type" value="Genomic_DNA"/>
</dbReference>
<dbReference type="PANTHER" id="PTHR34075">
    <property type="entry name" value="BLR3430 PROTEIN"/>
    <property type="match status" value="1"/>
</dbReference>
<dbReference type="InterPro" id="IPR022002">
    <property type="entry name" value="ChsH2_Znr"/>
</dbReference>
<name>A0A1W6JZ63_9CREN</name>
<dbReference type="Pfam" id="PF12172">
    <property type="entry name" value="zf-ChsH2"/>
    <property type="match status" value="1"/>
</dbReference>
<organism evidence="3 4">
    <name type="scientific">Acidianus manzaensis</name>
    <dbReference type="NCBI Taxonomy" id="282676"/>
    <lineage>
        <taxon>Archaea</taxon>
        <taxon>Thermoproteota</taxon>
        <taxon>Thermoprotei</taxon>
        <taxon>Sulfolobales</taxon>
        <taxon>Sulfolobaceae</taxon>
        <taxon>Acidianus</taxon>
    </lineage>
</organism>
<dbReference type="InterPro" id="IPR002878">
    <property type="entry name" value="ChsH2_C"/>
</dbReference>
<dbReference type="RefSeq" id="WP_148691264.1">
    <property type="nucleotide sequence ID" value="NZ_CP020477.1"/>
</dbReference>
<dbReference type="STRING" id="282676.B6F84_05240"/>
<reference evidence="3 4" key="1">
    <citation type="submission" date="2017-03" db="EMBL/GenBank/DDBJ databases">
        <title>Sulfur activation and transportation mechanism of thermophilic Archaea Acidianus manzaensis YN-25.</title>
        <authorList>
            <person name="Ma Y."/>
            <person name="Yang Y."/>
            <person name="Xia J."/>
        </authorList>
    </citation>
    <scope>NUCLEOTIDE SEQUENCE [LARGE SCALE GENOMIC DNA]</scope>
    <source>
        <strain evidence="3 4">YN-25</strain>
    </source>
</reference>
<accession>A0A1W6JZ63</accession>
<dbReference type="InterPro" id="IPR052513">
    <property type="entry name" value="Thioester_dehydratase-like"/>
</dbReference>